<sequence length="128" mass="13952">MLKPYLTALLVLGVLDGLWLGWLMRGFYRRHIGQQMAERLRWRPALLFYLSYPAALIVLALLPAGQPPALQVARAALVGLVAYGVYDLTNRATLRHWPPKLALVDVAWGTFASTAAGAAAVWVAQGVG</sequence>
<feature type="transmembrane region" description="Helical" evidence="1">
    <location>
        <begin position="6"/>
        <end position="24"/>
    </location>
</feature>
<name>A0ABU2A8L2_9BURK</name>
<dbReference type="RefSeq" id="WP_310329104.1">
    <property type="nucleotide sequence ID" value="NZ_JAVDXV010000004.1"/>
</dbReference>
<feature type="transmembrane region" description="Helical" evidence="1">
    <location>
        <begin position="45"/>
        <end position="65"/>
    </location>
</feature>
<dbReference type="EMBL" id="JAVDXV010000004">
    <property type="protein sequence ID" value="MDR7333475.1"/>
    <property type="molecule type" value="Genomic_DNA"/>
</dbReference>
<dbReference type="Pfam" id="PF09945">
    <property type="entry name" value="DUF2177"/>
    <property type="match status" value="1"/>
</dbReference>
<keyword evidence="1" id="KW-0812">Transmembrane</keyword>
<evidence type="ECO:0000313" key="3">
    <source>
        <dbReference type="Proteomes" id="UP001180825"/>
    </source>
</evidence>
<gene>
    <name evidence="2" type="ORF">J2X21_002609</name>
</gene>
<comment type="caution">
    <text evidence="2">The sequence shown here is derived from an EMBL/GenBank/DDBJ whole genome shotgun (WGS) entry which is preliminary data.</text>
</comment>
<organism evidence="2 3">
    <name type="scientific">Roseateles asaccharophilus</name>
    <dbReference type="NCBI Taxonomy" id="582607"/>
    <lineage>
        <taxon>Bacteria</taxon>
        <taxon>Pseudomonadati</taxon>
        <taxon>Pseudomonadota</taxon>
        <taxon>Betaproteobacteria</taxon>
        <taxon>Burkholderiales</taxon>
        <taxon>Sphaerotilaceae</taxon>
        <taxon>Roseateles</taxon>
    </lineage>
</organism>
<reference evidence="2 3" key="1">
    <citation type="submission" date="2023-07" db="EMBL/GenBank/DDBJ databases">
        <title>Sorghum-associated microbial communities from plants grown in Nebraska, USA.</title>
        <authorList>
            <person name="Schachtman D."/>
        </authorList>
    </citation>
    <scope>NUCLEOTIDE SEQUENCE [LARGE SCALE GENOMIC DNA]</scope>
    <source>
        <strain evidence="2 3">BE316</strain>
    </source>
</reference>
<keyword evidence="3" id="KW-1185">Reference proteome</keyword>
<proteinExistence type="predicted"/>
<dbReference type="InterPro" id="IPR018687">
    <property type="entry name" value="DUF2177_membr"/>
</dbReference>
<dbReference type="Proteomes" id="UP001180825">
    <property type="component" value="Unassembled WGS sequence"/>
</dbReference>
<evidence type="ECO:0000256" key="1">
    <source>
        <dbReference type="SAM" id="Phobius"/>
    </source>
</evidence>
<keyword evidence="1" id="KW-0472">Membrane</keyword>
<protein>
    <submittedName>
        <fullName evidence="2">Membrane protein</fullName>
    </submittedName>
</protein>
<accession>A0ABU2A8L2</accession>
<keyword evidence="1" id="KW-1133">Transmembrane helix</keyword>
<feature type="transmembrane region" description="Helical" evidence="1">
    <location>
        <begin position="71"/>
        <end position="89"/>
    </location>
</feature>
<feature type="transmembrane region" description="Helical" evidence="1">
    <location>
        <begin position="101"/>
        <end position="124"/>
    </location>
</feature>
<evidence type="ECO:0000313" key="2">
    <source>
        <dbReference type="EMBL" id="MDR7333475.1"/>
    </source>
</evidence>